<dbReference type="RefSeq" id="WP_194368534.1">
    <property type="nucleotide sequence ID" value="NZ_CP054492.1"/>
</dbReference>
<evidence type="ECO:0000313" key="2">
    <source>
        <dbReference type="Proteomes" id="UP000593994"/>
    </source>
</evidence>
<evidence type="ECO:0000313" key="1">
    <source>
        <dbReference type="EMBL" id="QOY51397.1"/>
    </source>
</evidence>
<sequence>MITLSPYIIKLFNTEIRRYENVNTGLFSLVSIFETFHDEILVNANVDVDEKKAIKAGSKNIMTNSIDGIFKVGEYGYESELHHTVSSSSTTRTIQEAELLPFYFYLQTGTGSENALLFLQRFKIFGIRTILETYLQEHINTIFPRDKYMLHIDPLVFPEIIGSYFATSEVKRIRFIKSTYSDIADMYSQDNIHAYDAEFSVAIKRNRTFAQQLQRPVSDLFSTTDPSDYPTMITQLSTLVGAPTVNYDNVKVELRRDGKTKTVDLVNARKVRHSYDVTNDVVLGANGHPTIDSLRLVSASISTNLSDMIWD</sequence>
<organism evidence="1 2">
    <name type="scientific">Candidatus Sulfurimonas baltica</name>
    <dbReference type="NCBI Taxonomy" id="2740404"/>
    <lineage>
        <taxon>Bacteria</taxon>
        <taxon>Pseudomonadati</taxon>
        <taxon>Campylobacterota</taxon>
        <taxon>Epsilonproteobacteria</taxon>
        <taxon>Campylobacterales</taxon>
        <taxon>Sulfurimonadaceae</taxon>
        <taxon>Sulfurimonas</taxon>
    </lineage>
</organism>
<dbReference type="EMBL" id="CP054492">
    <property type="protein sequence ID" value="QOY51397.1"/>
    <property type="molecule type" value="Genomic_DNA"/>
</dbReference>
<name>A0A7S7LU66_9BACT</name>
<accession>A0A7S7LU66</accession>
<dbReference type="Proteomes" id="UP000593994">
    <property type="component" value="Chromosome"/>
</dbReference>
<keyword evidence="2" id="KW-1185">Reference proteome</keyword>
<dbReference type="KEGG" id="sbal:HUE88_09735"/>
<proteinExistence type="predicted"/>
<dbReference type="AlphaFoldDB" id="A0A7S7LU66"/>
<reference evidence="1 2" key="1">
    <citation type="submission" date="2020-05" db="EMBL/GenBank/DDBJ databases">
        <title>Sulfurimonas marisnigri, sp. nov., and Sulfurimonas baltica, sp. nov., manganese oxide reducing chemolithoautotrophs of the class Epsilonproteobacteria isolated from the pelagic redoxclines of the Black and Baltic Seas and emended description of the genus Sulfurimonas.</title>
        <authorList>
            <person name="Henkel J.V."/>
            <person name="Laudan C."/>
            <person name="Werner J."/>
            <person name="Neu T."/>
            <person name="Plewe S."/>
            <person name="Sproer C."/>
            <person name="Bunk B."/>
            <person name="Schulz-Vogt H.N."/>
        </authorList>
    </citation>
    <scope>NUCLEOTIDE SEQUENCE [LARGE SCALE GENOMIC DNA]</scope>
    <source>
        <strain evidence="1 2">GD2</strain>
    </source>
</reference>
<gene>
    <name evidence="1" type="ORF">HUE88_09735</name>
</gene>
<protein>
    <submittedName>
        <fullName evidence="1">Uncharacterized protein</fullName>
    </submittedName>
</protein>